<dbReference type="GeneID" id="60321370"/>
<dbReference type="Proteomes" id="UP000464404">
    <property type="component" value="Segment"/>
</dbReference>
<proteinExistence type="predicted"/>
<organism evidence="1 2">
    <name type="scientific">Mycobacterium phage Imvubu</name>
    <dbReference type="NCBI Taxonomy" id="2686233"/>
    <lineage>
        <taxon>Viruses</taxon>
        <taxon>Duplodnaviria</taxon>
        <taxon>Heunggongvirae</taxon>
        <taxon>Uroviricota</taxon>
        <taxon>Caudoviricetes</taxon>
        <taxon>Bclasvirinae</taxon>
        <taxon>Imvubuvirus</taxon>
        <taxon>Imvubuvirus imvubu</taxon>
    </lineage>
</organism>
<dbReference type="EMBL" id="MN813693">
    <property type="protein sequence ID" value="QHB37751.1"/>
    <property type="molecule type" value="Genomic_DNA"/>
</dbReference>
<evidence type="ECO:0000313" key="2">
    <source>
        <dbReference type="Proteomes" id="UP000464404"/>
    </source>
</evidence>
<dbReference type="RefSeq" id="YP_009949960.1">
    <property type="nucleotide sequence ID" value="NC_051586.1"/>
</dbReference>
<sequence>MTAPVLDAVQFTAPPLNPAVPGLFAATDWQNDPDNRFLHGVVIRGANYGGDEAAGVWHAPWCAPPPIDQDERKFGERPDIHDRFDPITVWAYDECDLTEPSRREVEARAAQILRLEEQPMVEREFAARLLLDAGDPDVADATGIETRPNLKAAVAYLEGEIAKTNTMAFLHVAADLVATEAGLFVKSGTQRVSPSGHTWIIGGGYVDGLENVIVATSQPFGWRDAPTTRTAIDERHNLYAAVAERSVTIGYEALIAAVAVVPAP</sequence>
<reference evidence="1 2" key="1">
    <citation type="submission" date="2019-12" db="EMBL/GenBank/DDBJ databases">
        <authorList>
            <person name="Garlena R.A."/>
            <person name="Russell D.A."/>
            <person name="Pope W.H."/>
            <person name="Jacobs-Sera D."/>
            <person name="Hatfull G.F."/>
        </authorList>
    </citation>
    <scope>NUCLEOTIDE SEQUENCE [LARGE SCALE GENOMIC DNA]</scope>
</reference>
<evidence type="ECO:0000313" key="1">
    <source>
        <dbReference type="EMBL" id="QHB37751.1"/>
    </source>
</evidence>
<accession>A0A6B9LDT0</accession>
<protein>
    <submittedName>
        <fullName evidence="1">Major capsid pentamer protein</fullName>
    </submittedName>
</protein>
<dbReference type="KEGG" id="vg:60321370"/>
<keyword evidence="2" id="KW-1185">Reference proteome</keyword>
<gene>
    <name evidence="1" type="primary">10</name>
    <name evidence="1" type="ORF">PBI_IMVUBU_10</name>
</gene>
<name>A0A6B9LDT0_9CAUD</name>